<keyword evidence="8" id="KW-1185">Reference proteome</keyword>
<dbReference type="EMBL" id="ASPP01006969">
    <property type="protein sequence ID" value="ETO27912.1"/>
    <property type="molecule type" value="Genomic_DNA"/>
</dbReference>
<dbReference type="SMART" id="SM00487">
    <property type="entry name" value="DEXDc"/>
    <property type="match status" value="1"/>
</dbReference>
<evidence type="ECO:0000256" key="1">
    <source>
        <dbReference type="ARBA" id="ARBA00022741"/>
    </source>
</evidence>
<evidence type="ECO:0000313" key="7">
    <source>
        <dbReference type="EMBL" id="ETO27912.1"/>
    </source>
</evidence>
<dbReference type="GO" id="GO:0004386">
    <property type="term" value="F:helicase activity"/>
    <property type="evidence" value="ECO:0007669"/>
    <property type="project" value="UniProtKB-KW"/>
</dbReference>
<evidence type="ECO:0000259" key="6">
    <source>
        <dbReference type="PROSITE" id="PS51192"/>
    </source>
</evidence>
<comment type="caution">
    <text evidence="7">The sequence shown here is derived from an EMBL/GenBank/DDBJ whole genome shotgun (WGS) entry which is preliminary data.</text>
</comment>
<dbReference type="Proteomes" id="UP000023152">
    <property type="component" value="Unassembled WGS sequence"/>
</dbReference>
<feature type="compositionally biased region" description="Basic and acidic residues" evidence="5">
    <location>
        <begin position="31"/>
        <end position="41"/>
    </location>
</feature>
<dbReference type="InterPro" id="IPR001650">
    <property type="entry name" value="Helicase_C-like"/>
</dbReference>
<dbReference type="Pfam" id="PF00271">
    <property type="entry name" value="Helicase_C"/>
    <property type="match status" value="1"/>
</dbReference>
<evidence type="ECO:0000256" key="3">
    <source>
        <dbReference type="ARBA" id="ARBA00022806"/>
    </source>
</evidence>
<dbReference type="Pfam" id="PF00270">
    <property type="entry name" value="DEAD"/>
    <property type="match status" value="1"/>
</dbReference>
<dbReference type="AlphaFoldDB" id="X6NRG4"/>
<gene>
    <name evidence="7" type="ORF">RFI_09219</name>
</gene>
<keyword evidence="1" id="KW-0547">Nucleotide-binding</keyword>
<dbReference type="InterPro" id="IPR014001">
    <property type="entry name" value="Helicase_ATP-bd"/>
</dbReference>
<feature type="region of interest" description="Disordered" evidence="5">
    <location>
        <begin position="1"/>
        <end position="59"/>
    </location>
</feature>
<dbReference type="GO" id="GO:0016787">
    <property type="term" value="F:hydrolase activity"/>
    <property type="evidence" value="ECO:0007669"/>
    <property type="project" value="UniProtKB-KW"/>
</dbReference>
<name>X6NRG4_RETFI</name>
<dbReference type="SUPFAM" id="SSF52540">
    <property type="entry name" value="P-loop containing nucleoside triphosphate hydrolases"/>
    <property type="match status" value="2"/>
</dbReference>
<accession>X6NRG4</accession>
<sequence>MSDITDVPQTLKRKRDDIVDLTSTTTGMNMEPEKKRQRSEMQQRINPREVLNISSDSEEGEVRKAAIDAIMMQVATKTEEANDEMSKHDGNTDQEMTMQKEHKRKNVFPFEPARDFPFALDSFQRQGIEYIEKNEDVLVVAHTSAGKTVIAQYAIAKALKNNQRVIYTSPIKALSNQKYRDFCDEFGSASIGLLTGDVSKNREASCVVMTTEILRNMLYQGANYVLLTYKLFIPTNKRNFFFFFLICYKNYQRSNVSKSYFFFLCFYYYYYYFNDRYVCLFDGQMKLHDKLATISNANDFAEWVSGLKNKKCNVIGTNERPVPLEYYVFPVGGNGLYLVKDSVNGKLMKDNFDQSYSSFQQAVSKDHLRMRRKHQLTDMHRLLSLLYSVDWLPVIVFTFSRKEVEGMSLFSLSLFVHYINFCTEEESDAVEEVFNNAIDMLPEEDKHLQAVQFMLPMLKRGIGLHHSGILPILKEITEILFQEGLVKVLFATETFAMGINMPAKSIIFTKLQKFDGEFIQMSGRAGRRGIDKRGFVVLMTEPSVNFNVLDDLMCDESGPLTSSFRLAYNTVLNIAKSKSISTDPREHLGVDGQKQSSETNEAVKQLTTCCSRIIDNSFYHFLVTKKIPEISTQCQLLRQSIQEFEQRPDFAEIKEYFTLYQLKQDIVGNDRSIQREEKKKII</sequence>
<dbReference type="GO" id="GO:0003676">
    <property type="term" value="F:nucleic acid binding"/>
    <property type="evidence" value="ECO:0007669"/>
    <property type="project" value="InterPro"/>
</dbReference>
<dbReference type="Gene3D" id="3.40.50.300">
    <property type="entry name" value="P-loop containing nucleotide triphosphate hydrolases"/>
    <property type="match status" value="2"/>
</dbReference>
<evidence type="ECO:0000256" key="2">
    <source>
        <dbReference type="ARBA" id="ARBA00022801"/>
    </source>
</evidence>
<dbReference type="OrthoDB" id="64767at2759"/>
<feature type="domain" description="Helicase ATP-binding" evidence="6">
    <location>
        <begin position="128"/>
        <end position="233"/>
    </location>
</feature>
<dbReference type="InterPro" id="IPR027417">
    <property type="entry name" value="P-loop_NTPase"/>
</dbReference>
<dbReference type="GO" id="GO:0000460">
    <property type="term" value="P:maturation of 5.8S rRNA"/>
    <property type="evidence" value="ECO:0007669"/>
    <property type="project" value="TreeGrafter"/>
</dbReference>
<dbReference type="InterPro" id="IPR011545">
    <property type="entry name" value="DEAD/DEAH_box_helicase_dom"/>
</dbReference>
<organism evidence="7 8">
    <name type="scientific">Reticulomyxa filosa</name>
    <dbReference type="NCBI Taxonomy" id="46433"/>
    <lineage>
        <taxon>Eukaryota</taxon>
        <taxon>Sar</taxon>
        <taxon>Rhizaria</taxon>
        <taxon>Retaria</taxon>
        <taxon>Foraminifera</taxon>
        <taxon>Monothalamids</taxon>
        <taxon>Reticulomyxidae</taxon>
        <taxon>Reticulomyxa</taxon>
    </lineage>
</organism>
<dbReference type="PANTHER" id="PTHR12131">
    <property type="entry name" value="ATP-DEPENDENT RNA AND DNA HELICASE"/>
    <property type="match status" value="1"/>
</dbReference>
<keyword evidence="4" id="KW-0067">ATP-binding</keyword>
<evidence type="ECO:0000256" key="4">
    <source>
        <dbReference type="ARBA" id="ARBA00022840"/>
    </source>
</evidence>
<dbReference type="CDD" id="cd18795">
    <property type="entry name" value="SF2_C_Ski2"/>
    <property type="match status" value="1"/>
</dbReference>
<dbReference type="SMART" id="SM00490">
    <property type="entry name" value="HELICc"/>
    <property type="match status" value="1"/>
</dbReference>
<dbReference type="GO" id="GO:0005634">
    <property type="term" value="C:nucleus"/>
    <property type="evidence" value="ECO:0007669"/>
    <property type="project" value="TreeGrafter"/>
</dbReference>
<dbReference type="InterPro" id="IPR050699">
    <property type="entry name" value="RNA-DNA_Helicase"/>
</dbReference>
<evidence type="ECO:0000313" key="8">
    <source>
        <dbReference type="Proteomes" id="UP000023152"/>
    </source>
</evidence>
<dbReference type="PROSITE" id="PS51192">
    <property type="entry name" value="HELICASE_ATP_BIND_1"/>
    <property type="match status" value="1"/>
</dbReference>
<reference evidence="7 8" key="1">
    <citation type="journal article" date="2013" name="Curr. Biol.">
        <title>The Genome of the Foraminiferan Reticulomyxa filosa.</title>
        <authorList>
            <person name="Glockner G."/>
            <person name="Hulsmann N."/>
            <person name="Schleicher M."/>
            <person name="Noegel A.A."/>
            <person name="Eichinger L."/>
            <person name="Gallinger C."/>
            <person name="Pawlowski J."/>
            <person name="Sierra R."/>
            <person name="Euteneuer U."/>
            <person name="Pillet L."/>
            <person name="Moustafa A."/>
            <person name="Platzer M."/>
            <person name="Groth M."/>
            <person name="Szafranski K."/>
            <person name="Schliwa M."/>
        </authorList>
    </citation>
    <scope>NUCLEOTIDE SEQUENCE [LARGE SCALE GENOMIC DNA]</scope>
</reference>
<keyword evidence="3 7" id="KW-0347">Helicase</keyword>
<dbReference type="GO" id="GO:0005524">
    <property type="term" value="F:ATP binding"/>
    <property type="evidence" value="ECO:0007669"/>
    <property type="project" value="UniProtKB-KW"/>
</dbReference>
<evidence type="ECO:0000256" key="5">
    <source>
        <dbReference type="SAM" id="MobiDB-lite"/>
    </source>
</evidence>
<proteinExistence type="predicted"/>
<dbReference type="PANTHER" id="PTHR12131:SF7">
    <property type="entry name" value="EXOSOME RNA HELICASE MTR4"/>
    <property type="match status" value="1"/>
</dbReference>
<keyword evidence="2" id="KW-0378">Hydrolase</keyword>
<protein>
    <submittedName>
        <fullName evidence="7">ATP-dependent RNA helicase DOB1</fullName>
    </submittedName>
</protein>